<name>A0A6A6W5Z9_9PEZI</name>
<keyword evidence="2" id="KW-1185">Reference proteome</keyword>
<sequence length="710" mass="79573">MERLLPPLLRRQLPESNVFIRNFQPYIWLSILLRSLSLQIFNIPKHRQAKETGKVAIDQSRFKALIRSSIHFVPVGTSLYLIQLNWRSQFIVVESDWYDLLPFISKAHEILMQMSIAAMLATWVRNHLLQRHGLPFGGLVALFQATGPAYFFSSEHWGLACSPRKPGSAWTHCTYAEVVLYSVFMAFTVGPSSTVAMLPRAGRFSIVPDVPPHPNQAGSADDLFPRNLDVHHVPNNCSAYFQSGDEDTIDYYCSPNDFEAISTITNIAHNNEFTDGEISTDLGGAFVLRQLRVWVQSPGNSDSYSGFGHYVAELVNSLNHTFTRPLGASLVASTQNFRAADYLGRLSVYNMRAHGGSVDARKRIPVTFEFPSVKLPYATSQCYVTNFYTTDAGYVQFDDIEKVRIPNFQGDHFEYNITLKEFQHEAYSTNISHVRWFESPEELRNNISIIALISTPLTGAACAIKAAWGEGSMTTTSHNEAKIEGEIKRMTIQSSHIEERWRNHTTWPAEVITISPDFMQQFAPTKLNITDSVSMDLSRSLRIAAEARYSQALPEIWLSSIVVAGLSKIYSNSDLDALFNASGTSTEVYEIKAESYYAGRGWYLGNMIEKGSIFVLATYCALAILHTLYTFTTGISSNSWDSVAEVIALALNSKTPECLKSASAGIESSKTFRQPVGIRARHGKGLELVFLDEHHDDDDELESVQVDHKY</sequence>
<reference evidence="1" key="1">
    <citation type="journal article" date="2020" name="Stud. Mycol.">
        <title>101 Dothideomycetes genomes: a test case for predicting lifestyles and emergence of pathogens.</title>
        <authorList>
            <person name="Haridas S."/>
            <person name="Albert R."/>
            <person name="Binder M."/>
            <person name="Bloem J."/>
            <person name="Labutti K."/>
            <person name="Salamov A."/>
            <person name="Andreopoulos B."/>
            <person name="Baker S."/>
            <person name="Barry K."/>
            <person name="Bills G."/>
            <person name="Bluhm B."/>
            <person name="Cannon C."/>
            <person name="Castanera R."/>
            <person name="Culley D."/>
            <person name="Daum C."/>
            <person name="Ezra D."/>
            <person name="Gonzalez J."/>
            <person name="Henrissat B."/>
            <person name="Kuo A."/>
            <person name="Liang C."/>
            <person name="Lipzen A."/>
            <person name="Lutzoni F."/>
            <person name="Magnuson J."/>
            <person name="Mondo S."/>
            <person name="Nolan M."/>
            <person name="Ohm R."/>
            <person name="Pangilinan J."/>
            <person name="Park H.-J."/>
            <person name="Ramirez L."/>
            <person name="Alfaro M."/>
            <person name="Sun H."/>
            <person name="Tritt A."/>
            <person name="Yoshinaga Y."/>
            <person name="Zwiers L.-H."/>
            <person name="Turgeon B."/>
            <person name="Goodwin S."/>
            <person name="Spatafora J."/>
            <person name="Crous P."/>
            <person name="Grigoriev I."/>
        </authorList>
    </citation>
    <scope>NUCLEOTIDE SEQUENCE</scope>
    <source>
        <strain evidence="1">CBS 121739</strain>
    </source>
</reference>
<dbReference type="RefSeq" id="XP_033599905.1">
    <property type="nucleotide sequence ID" value="XM_033741318.1"/>
</dbReference>
<dbReference type="OrthoDB" id="5342924at2759"/>
<accession>A0A6A6W5Z9</accession>
<dbReference type="Proteomes" id="UP000799437">
    <property type="component" value="Unassembled WGS sequence"/>
</dbReference>
<gene>
    <name evidence="1" type="ORF">EJ05DRAFT_390222</name>
</gene>
<organism evidence="1 2">
    <name type="scientific">Pseudovirgaria hyperparasitica</name>
    <dbReference type="NCBI Taxonomy" id="470096"/>
    <lineage>
        <taxon>Eukaryota</taxon>
        <taxon>Fungi</taxon>
        <taxon>Dikarya</taxon>
        <taxon>Ascomycota</taxon>
        <taxon>Pezizomycotina</taxon>
        <taxon>Dothideomycetes</taxon>
        <taxon>Dothideomycetes incertae sedis</taxon>
        <taxon>Acrospermales</taxon>
        <taxon>Acrospermaceae</taxon>
        <taxon>Pseudovirgaria</taxon>
    </lineage>
</organism>
<dbReference type="GeneID" id="54482372"/>
<protein>
    <submittedName>
        <fullName evidence="1">Uncharacterized protein</fullName>
    </submittedName>
</protein>
<proteinExistence type="predicted"/>
<evidence type="ECO:0000313" key="2">
    <source>
        <dbReference type="Proteomes" id="UP000799437"/>
    </source>
</evidence>
<dbReference type="EMBL" id="ML996573">
    <property type="protein sequence ID" value="KAF2757454.1"/>
    <property type="molecule type" value="Genomic_DNA"/>
</dbReference>
<evidence type="ECO:0000313" key="1">
    <source>
        <dbReference type="EMBL" id="KAF2757454.1"/>
    </source>
</evidence>
<dbReference type="AlphaFoldDB" id="A0A6A6W5Z9"/>